<comment type="caution">
    <text evidence="3">The sequence shown here is derived from an EMBL/GenBank/DDBJ whole genome shotgun (WGS) entry which is preliminary data.</text>
</comment>
<proteinExistence type="predicted"/>
<evidence type="ECO:0000256" key="1">
    <source>
        <dbReference type="SAM" id="MobiDB-lite"/>
    </source>
</evidence>
<keyword evidence="2" id="KW-1133">Transmembrane helix</keyword>
<sequence>MSTPTTPGPDDHPKQTPLPSSSTPPAGLPAGVGPSGTGTGPNSPTAPTPAASVTDTPTHSSPGDGGGKGAWWKAPWRALKKVKWRRNPWVTVGGVVLALAVVAAFGYFAGLGPMSRLNTARGITPPAKLGGLDRVTDAQIRQQLKLEETRDALSRINDGKQATVEAYGNLDGQRLFVVIALRGKVDIDKTIKDSGARPEQVKKVGQATCVESTDNLPTQCYRGSNTLTVIAQAANDGVSVNDVGPLADEAFKAMK</sequence>
<dbReference type="Proteomes" id="UP001500542">
    <property type="component" value="Unassembled WGS sequence"/>
</dbReference>
<dbReference type="EMBL" id="BAAAHK010000008">
    <property type="protein sequence ID" value="GAA0944186.1"/>
    <property type="molecule type" value="Genomic_DNA"/>
</dbReference>
<organism evidence="3 4">
    <name type="scientific">Kribbella koreensis</name>
    <dbReference type="NCBI Taxonomy" id="57909"/>
    <lineage>
        <taxon>Bacteria</taxon>
        <taxon>Bacillati</taxon>
        <taxon>Actinomycetota</taxon>
        <taxon>Actinomycetes</taxon>
        <taxon>Propionibacteriales</taxon>
        <taxon>Kribbellaceae</taxon>
        <taxon>Kribbella</taxon>
    </lineage>
</organism>
<keyword evidence="4" id="KW-1185">Reference proteome</keyword>
<dbReference type="RefSeq" id="WP_343971428.1">
    <property type="nucleotide sequence ID" value="NZ_BAAAHK010000008.1"/>
</dbReference>
<protein>
    <submittedName>
        <fullName evidence="3">Uncharacterized protein</fullName>
    </submittedName>
</protein>
<evidence type="ECO:0000256" key="2">
    <source>
        <dbReference type="SAM" id="Phobius"/>
    </source>
</evidence>
<keyword evidence="2" id="KW-0812">Transmembrane</keyword>
<evidence type="ECO:0000313" key="3">
    <source>
        <dbReference type="EMBL" id="GAA0944186.1"/>
    </source>
</evidence>
<feature type="compositionally biased region" description="Low complexity" evidence="1">
    <location>
        <begin position="40"/>
        <end position="62"/>
    </location>
</feature>
<gene>
    <name evidence="3" type="ORF">GCM10009554_38150</name>
</gene>
<evidence type="ECO:0000313" key="4">
    <source>
        <dbReference type="Proteomes" id="UP001500542"/>
    </source>
</evidence>
<accession>A0ABN1QLC8</accession>
<keyword evidence="2" id="KW-0472">Membrane</keyword>
<reference evidence="3 4" key="1">
    <citation type="journal article" date="2019" name="Int. J. Syst. Evol. Microbiol.">
        <title>The Global Catalogue of Microorganisms (GCM) 10K type strain sequencing project: providing services to taxonomists for standard genome sequencing and annotation.</title>
        <authorList>
            <consortium name="The Broad Institute Genomics Platform"/>
            <consortium name="The Broad Institute Genome Sequencing Center for Infectious Disease"/>
            <person name="Wu L."/>
            <person name="Ma J."/>
        </authorList>
    </citation>
    <scope>NUCLEOTIDE SEQUENCE [LARGE SCALE GENOMIC DNA]</scope>
    <source>
        <strain evidence="3 4">JCM 10977</strain>
    </source>
</reference>
<feature type="region of interest" description="Disordered" evidence="1">
    <location>
        <begin position="1"/>
        <end position="71"/>
    </location>
</feature>
<name>A0ABN1QLC8_9ACTN</name>
<feature type="transmembrane region" description="Helical" evidence="2">
    <location>
        <begin position="89"/>
        <end position="109"/>
    </location>
</feature>